<proteinExistence type="predicted"/>
<comment type="caution">
    <text evidence="1">The sequence shown here is derived from an EMBL/GenBank/DDBJ whole genome shotgun (WGS) entry which is preliminary data.</text>
</comment>
<reference evidence="1 2" key="1">
    <citation type="submission" date="2009-06" db="EMBL/GenBank/DDBJ databases">
        <title>The draft genome of Clostridium carboxidivorans P7.</title>
        <authorList>
            <consortium name="US DOE Joint Genome Institute (JGI-PGF)"/>
            <person name="Lucas S."/>
            <person name="Copeland A."/>
            <person name="Lapidus A."/>
            <person name="Glavina del Rio T."/>
            <person name="Tice H."/>
            <person name="Bruce D."/>
            <person name="Goodwin L."/>
            <person name="Pitluck S."/>
            <person name="Larimer F."/>
            <person name="Land M.L."/>
            <person name="Hauser L."/>
            <person name="Hemme C.L."/>
        </authorList>
    </citation>
    <scope>NUCLEOTIDE SEQUENCE [LARGE SCALE GENOMIC DNA]</scope>
    <source>
        <strain evidence="1 2">P7</strain>
    </source>
</reference>
<evidence type="ECO:0008006" key="3">
    <source>
        <dbReference type="Google" id="ProtNLM"/>
    </source>
</evidence>
<gene>
    <name evidence="1" type="ORF">CcarbDRAFT_3661</name>
</gene>
<accession>C6PXZ4</accession>
<dbReference type="Gene3D" id="1.10.10.10">
    <property type="entry name" value="Winged helix-like DNA-binding domain superfamily/Winged helix DNA-binding domain"/>
    <property type="match status" value="1"/>
</dbReference>
<keyword evidence="2" id="KW-1185">Reference proteome</keyword>
<dbReference type="EMBL" id="ACVI01000072">
    <property type="protein sequence ID" value="EET85877.1"/>
    <property type="molecule type" value="Genomic_DNA"/>
</dbReference>
<sequence length="84" mass="9513">MAIRSSKEHLKDCACKNLRMTTRVVTQYFDKAFQPVGLRATQFALLADISSRESSTVGELADIFFDGSNNCNTKHRNIKEKRVC</sequence>
<organism evidence="1 2">
    <name type="scientific">Clostridium carboxidivorans P7</name>
    <dbReference type="NCBI Taxonomy" id="536227"/>
    <lineage>
        <taxon>Bacteria</taxon>
        <taxon>Bacillati</taxon>
        <taxon>Bacillota</taxon>
        <taxon>Clostridia</taxon>
        <taxon>Eubacteriales</taxon>
        <taxon>Clostridiaceae</taxon>
        <taxon>Clostridium</taxon>
    </lineage>
</organism>
<dbReference type="InterPro" id="IPR036390">
    <property type="entry name" value="WH_DNA-bd_sf"/>
</dbReference>
<dbReference type="AlphaFoldDB" id="C6PXZ4"/>
<dbReference type="eggNOG" id="COG1846">
    <property type="taxonomic scope" value="Bacteria"/>
</dbReference>
<evidence type="ECO:0000313" key="1">
    <source>
        <dbReference type="EMBL" id="EET85877.1"/>
    </source>
</evidence>
<evidence type="ECO:0000313" key="2">
    <source>
        <dbReference type="Proteomes" id="UP000004198"/>
    </source>
</evidence>
<name>C6PXZ4_9CLOT</name>
<protein>
    <recommendedName>
        <fullName evidence="3">Transcriptional regulator, MarR family</fullName>
    </recommendedName>
</protein>
<dbReference type="Proteomes" id="UP000004198">
    <property type="component" value="Unassembled WGS sequence"/>
</dbReference>
<dbReference type="SUPFAM" id="SSF46785">
    <property type="entry name" value="Winged helix' DNA-binding domain"/>
    <property type="match status" value="1"/>
</dbReference>
<dbReference type="InterPro" id="IPR036388">
    <property type="entry name" value="WH-like_DNA-bd_sf"/>
</dbReference>